<feature type="transmembrane region" description="Helical" evidence="2">
    <location>
        <begin position="86"/>
        <end position="108"/>
    </location>
</feature>
<dbReference type="EMBL" id="CAJVAX010000012">
    <property type="protein sequence ID" value="CAG7627566.1"/>
    <property type="molecule type" value="Genomic_DNA"/>
</dbReference>
<feature type="region of interest" description="Disordered" evidence="1">
    <location>
        <begin position="1"/>
        <end position="82"/>
    </location>
</feature>
<dbReference type="AlphaFoldDB" id="A0A9W4EDQ6"/>
<evidence type="ECO:0000313" key="3">
    <source>
        <dbReference type="EMBL" id="CAG7627566.1"/>
    </source>
</evidence>
<dbReference type="Proteomes" id="UP001153328">
    <property type="component" value="Unassembled WGS sequence"/>
</dbReference>
<evidence type="ECO:0000313" key="4">
    <source>
        <dbReference type="Proteomes" id="UP001153328"/>
    </source>
</evidence>
<keyword evidence="4" id="KW-1185">Reference proteome</keyword>
<evidence type="ECO:0000256" key="1">
    <source>
        <dbReference type="SAM" id="MobiDB-lite"/>
    </source>
</evidence>
<accession>A0A9W4EDQ6</accession>
<gene>
    <name evidence="3" type="ORF">SBRY_20378</name>
</gene>
<sequence>MNPPQGSGAVPPPGPPPGQIPGQTPGQVPGQPPAGGYGTPVPPQLNPYAQTAAGPYGPAQPAAYYGQPQPGQAPPGAGGRGGAGKAVLWAVVGAAVASALWGGGVLLLGKDSGKPALHGYKVTKDLCGTADLSAFATAYPKPDDDPTSYTNDRPAVAEMHCSESLKQESSTYSDAYLTIDADLHRKSDPGPEFADHWKGYDVVGGSDAKDKYTVTAVDGYGDEAYLATMDSVTTDSDGSETGSREVILAVRDGALTFSLSWYHYPDSLNDDAKASPTLSQGTEWVKSATKATLAKLK</sequence>
<feature type="compositionally biased region" description="Low complexity" evidence="1">
    <location>
        <begin position="20"/>
        <end position="29"/>
    </location>
</feature>
<feature type="compositionally biased region" description="Pro residues" evidence="1">
    <location>
        <begin position="10"/>
        <end position="19"/>
    </location>
</feature>
<keyword evidence="2" id="KW-1133">Transmembrane helix</keyword>
<feature type="compositionally biased region" description="Low complexity" evidence="1">
    <location>
        <begin position="47"/>
        <end position="70"/>
    </location>
</feature>
<dbReference type="SUPFAM" id="SSF81995">
    <property type="entry name" value="beta-sandwich domain of Sec23/24"/>
    <property type="match status" value="1"/>
</dbReference>
<keyword evidence="2" id="KW-0812">Transmembrane</keyword>
<dbReference type="RefSeq" id="WP_240165028.1">
    <property type="nucleotide sequence ID" value="NZ_CAJVAX010000012.1"/>
</dbReference>
<keyword evidence="2" id="KW-0472">Membrane</keyword>
<evidence type="ECO:0000256" key="2">
    <source>
        <dbReference type="SAM" id="Phobius"/>
    </source>
</evidence>
<protein>
    <submittedName>
        <fullName evidence="3">Uncharacterized protein</fullName>
    </submittedName>
</protein>
<organism evidence="3 4">
    <name type="scientific">Actinacidiphila bryophytorum</name>
    <dbReference type="NCBI Taxonomy" id="1436133"/>
    <lineage>
        <taxon>Bacteria</taxon>
        <taxon>Bacillati</taxon>
        <taxon>Actinomycetota</taxon>
        <taxon>Actinomycetes</taxon>
        <taxon>Kitasatosporales</taxon>
        <taxon>Streptomycetaceae</taxon>
        <taxon>Actinacidiphila</taxon>
    </lineage>
</organism>
<reference evidence="3" key="1">
    <citation type="submission" date="2021-06" db="EMBL/GenBank/DDBJ databases">
        <authorList>
            <person name="Arsene-Ploetze F."/>
        </authorList>
    </citation>
    <scope>NUCLEOTIDE SEQUENCE</scope>
    <source>
        <strain evidence="3">SBRY1</strain>
    </source>
</reference>
<proteinExistence type="predicted"/>
<name>A0A9W4EDQ6_9ACTN</name>
<comment type="caution">
    <text evidence="3">The sequence shown here is derived from an EMBL/GenBank/DDBJ whole genome shotgun (WGS) entry which is preliminary data.</text>
</comment>